<dbReference type="RefSeq" id="WP_111439947.1">
    <property type="nucleotide sequence ID" value="NZ_QKZI01000005.1"/>
</dbReference>
<dbReference type="PANTHER" id="PTHR33362">
    <property type="entry name" value="SIALIC ACID TRAP TRANSPORTER PERMEASE PROTEIN SIAT-RELATED"/>
    <property type="match status" value="1"/>
</dbReference>
<keyword evidence="6 7" id="KW-0472">Membrane</keyword>
<feature type="transmembrane region" description="Helical" evidence="7">
    <location>
        <begin position="6"/>
        <end position="32"/>
    </location>
</feature>
<dbReference type="GO" id="GO:0022857">
    <property type="term" value="F:transmembrane transporter activity"/>
    <property type="evidence" value="ECO:0007669"/>
    <property type="project" value="TreeGrafter"/>
</dbReference>
<evidence type="ECO:0000256" key="4">
    <source>
        <dbReference type="ARBA" id="ARBA00022692"/>
    </source>
</evidence>
<evidence type="ECO:0000313" key="10">
    <source>
        <dbReference type="Proteomes" id="UP000248646"/>
    </source>
</evidence>
<comment type="subcellular location">
    <subcellularLocation>
        <location evidence="1">Cell inner membrane</location>
        <topology evidence="1">Multi-pass membrane protein</topology>
    </subcellularLocation>
</comment>
<gene>
    <name evidence="9" type="ORF">C7437_105105</name>
</gene>
<evidence type="ECO:0000256" key="3">
    <source>
        <dbReference type="ARBA" id="ARBA00022519"/>
    </source>
</evidence>
<evidence type="ECO:0000256" key="6">
    <source>
        <dbReference type="ARBA" id="ARBA00023136"/>
    </source>
</evidence>
<evidence type="ECO:0000259" key="8">
    <source>
        <dbReference type="Pfam" id="PF06808"/>
    </source>
</evidence>
<feature type="transmembrane region" description="Helical" evidence="7">
    <location>
        <begin position="312"/>
        <end position="342"/>
    </location>
</feature>
<dbReference type="AlphaFoldDB" id="A0A2W7PBC4"/>
<proteinExistence type="predicted"/>
<feature type="transmembrane region" description="Helical" evidence="7">
    <location>
        <begin position="267"/>
        <end position="292"/>
    </location>
</feature>
<evidence type="ECO:0000256" key="5">
    <source>
        <dbReference type="ARBA" id="ARBA00022989"/>
    </source>
</evidence>
<feature type="transmembrane region" description="Helical" evidence="7">
    <location>
        <begin position="170"/>
        <end position="190"/>
    </location>
</feature>
<dbReference type="NCBIfam" id="TIGR00786">
    <property type="entry name" value="dctM"/>
    <property type="match status" value="1"/>
</dbReference>
<comment type="caution">
    <text evidence="9">The sequence shown here is derived from an EMBL/GenBank/DDBJ whole genome shotgun (WGS) entry which is preliminary data.</text>
</comment>
<dbReference type="InterPro" id="IPR010656">
    <property type="entry name" value="DctM"/>
</dbReference>
<feature type="transmembrane region" description="Helical" evidence="7">
    <location>
        <begin position="354"/>
        <end position="374"/>
    </location>
</feature>
<feature type="transmembrane region" description="Helical" evidence="7">
    <location>
        <begin position="53"/>
        <end position="73"/>
    </location>
</feature>
<feature type="domain" description="TRAP C4-dicarboxylate transport system permease DctM subunit" evidence="8">
    <location>
        <begin position="5"/>
        <end position="415"/>
    </location>
</feature>
<feature type="transmembrane region" description="Helical" evidence="7">
    <location>
        <begin position="239"/>
        <end position="255"/>
    </location>
</feature>
<dbReference type="PIRSF" id="PIRSF006066">
    <property type="entry name" value="HI0050"/>
    <property type="match status" value="1"/>
</dbReference>
<keyword evidence="3" id="KW-0997">Cell inner membrane</keyword>
<reference evidence="9 10" key="1">
    <citation type="submission" date="2018-06" db="EMBL/GenBank/DDBJ databases">
        <title>Genomic Encyclopedia of Type Strains, Phase IV (KMG-IV): sequencing the most valuable type-strain genomes for metagenomic binning, comparative biology and taxonomic classification.</title>
        <authorList>
            <person name="Goeker M."/>
        </authorList>
    </citation>
    <scope>NUCLEOTIDE SEQUENCE [LARGE SCALE GENOMIC DNA]</scope>
    <source>
        <strain evidence="9 10">DSM 5</strain>
    </source>
</reference>
<dbReference type="EMBL" id="QKZI01000005">
    <property type="protein sequence ID" value="PZX03908.1"/>
    <property type="molecule type" value="Genomic_DNA"/>
</dbReference>
<dbReference type="InterPro" id="IPR004681">
    <property type="entry name" value="TRAP_DctM"/>
</dbReference>
<dbReference type="PANTHER" id="PTHR33362:SF2">
    <property type="entry name" value="TRAP TRANSPORTER LARGE PERMEASE PROTEIN"/>
    <property type="match status" value="1"/>
</dbReference>
<name>A0A2W7PBC4_9BACI</name>
<evidence type="ECO:0000313" key="9">
    <source>
        <dbReference type="EMBL" id="PZX03908.1"/>
    </source>
</evidence>
<dbReference type="Pfam" id="PF06808">
    <property type="entry name" value="DctM"/>
    <property type="match status" value="1"/>
</dbReference>
<keyword evidence="2" id="KW-1003">Cell membrane</keyword>
<feature type="transmembrane region" description="Helical" evidence="7">
    <location>
        <begin position="93"/>
        <end position="115"/>
    </location>
</feature>
<evidence type="ECO:0000256" key="7">
    <source>
        <dbReference type="SAM" id="Phobius"/>
    </source>
</evidence>
<keyword evidence="4 7" id="KW-0812">Transmembrane</keyword>
<protein>
    <submittedName>
        <fullName evidence="9">Tripartite ATP-independent transporter DctM subunit</fullName>
    </submittedName>
</protein>
<sequence>MMIALAVFIILLVLQIPIAFVLGITTVAYIILSNNLGLMATAPQRLYSGLESYGLLAIPLFMLAGELMNSGGITKRLVEFARTLVGHFRGGLAYVNVIANMLLASIIGSATAQIAMMSKTMVPEMEKAGYSREFSAATTGAAGLLGPIIPPSMLFIIYGVSSGASIGDMFMGGVLPGILLALSFIILIGFMGSKYKWPTHKRATFKEIGKALFNVLPALLVPFIIIAGILSGVFTPTESAAIACFVALVVGTFMYREIKFNKLPGIFVNTAISTATITMLIAMANLFGWMLSFERVPQDIASWMVSLTDNPLVFLLIVNIFLLIVGMFMDGIAALIILVPIFTPLIANYGIDPIHFGVIICINLTIGVLTPPVGTGLYIASSLANVKLEKLIKAIWPFLVASVIALLVITYVPQIVLWLPNALK</sequence>
<evidence type="ECO:0000256" key="1">
    <source>
        <dbReference type="ARBA" id="ARBA00004429"/>
    </source>
</evidence>
<dbReference type="Proteomes" id="UP000248646">
    <property type="component" value="Unassembled WGS sequence"/>
</dbReference>
<feature type="transmembrane region" description="Helical" evidence="7">
    <location>
        <begin position="136"/>
        <end position="158"/>
    </location>
</feature>
<accession>A0A2W7PBC4</accession>
<keyword evidence="10" id="KW-1185">Reference proteome</keyword>
<feature type="transmembrane region" description="Helical" evidence="7">
    <location>
        <begin position="394"/>
        <end position="419"/>
    </location>
</feature>
<evidence type="ECO:0000256" key="2">
    <source>
        <dbReference type="ARBA" id="ARBA00022475"/>
    </source>
</evidence>
<keyword evidence="5 7" id="KW-1133">Transmembrane helix</keyword>
<dbReference type="GO" id="GO:0005886">
    <property type="term" value="C:plasma membrane"/>
    <property type="evidence" value="ECO:0007669"/>
    <property type="project" value="UniProtKB-SubCell"/>
</dbReference>
<feature type="transmembrane region" description="Helical" evidence="7">
    <location>
        <begin position="211"/>
        <end position="233"/>
    </location>
</feature>
<organism evidence="9 10">
    <name type="scientific">Psychrobacillus insolitus</name>
    <dbReference type="NCBI Taxonomy" id="1461"/>
    <lineage>
        <taxon>Bacteria</taxon>
        <taxon>Bacillati</taxon>
        <taxon>Bacillota</taxon>
        <taxon>Bacilli</taxon>
        <taxon>Bacillales</taxon>
        <taxon>Bacillaceae</taxon>
        <taxon>Psychrobacillus</taxon>
    </lineage>
</organism>
<dbReference type="OrthoDB" id="9785600at2"/>